<dbReference type="STRING" id="2711.A0A067D2Z4"/>
<feature type="compositionally biased region" description="Basic residues" evidence="1">
    <location>
        <begin position="1"/>
        <end position="10"/>
    </location>
</feature>
<evidence type="ECO:0000313" key="2">
    <source>
        <dbReference type="EMBL" id="KDO37158.1"/>
    </source>
</evidence>
<accession>A0A067D2Z4</accession>
<dbReference type="Proteomes" id="UP000027120">
    <property type="component" value="Unassembled WGS sequence"/>
</dbReference>
<keyword evidence="3" id="KW-1185">Reference proteome</keyword>
<dbReference type="AlphaFoldDB" id="A0A067D2Z4"/>
<evidence type="ECO:0000313" key="3">
    <source>
        <dbReference type="Proteomes" id="UP000027120"/>
    </source>
</evidence>
<feature type="region of interest" description="Disordered" evidence="1">
    <location>
        <begin position="1"/>
        <end position="46"/>
    </location>
</feature>
<feature type="compositionally biased region" description="Acidic residues" evidence="1">
    <location>
        <begin position="21"/>
        <end position="36"/>
    </location>
</feature>
<organism evidence="2 3">
    <name type="scientific">Citrus sinensis</name>
    <name type="common">Sweet orange</name>
    <name type="synonym">Citrus aurantium var. sinensis</name>
    <dbReference type="NCBI Taxonomy" id="2711"/>
    <lineage>
        <taxon>Eukaryota</taxon>
        <taxon>Viridiplantae</taxon>
        <taxon>Streptophyta</taxon>
        <taxon>Embryophyta</taxon>
        <taxon>Tracheophyta</taxon>
        <taxon>Spermatophyta</taxon>
        <taxon>Magnoliopsida</taxon>
        <taxon>eudicotyledons</taxon>
        <taxon>Gunneridae</taxon>
        <taxon>Pentapetalae</taxon>
        <taxon>rosids</taxon>
        <taxon>malvids</taxon>
        <taxon>Sapindales</taxon>
        <taxon>Rutaceae</taxon>
        <taxon>Aurantioideae</taxon>
        <taxon>Citrus</taxon>
    </lineage>
</organism>
<dbReference type="EMBL" id="KK791673">
    <property type="protein sequence ID" value="KDO37158.1"/>
    <property type="molecule type" value="Genomic_DNA"/>
</dbReference>
<feature type="non-terminal residue" evidence="2">
    <location>
        <position position="55"/>
    </location>
</feature>
<gene>
    <name evidence="2" type="ORF">CISIN_1g041799mg</name>
</gene>
<proteinExistence type="predicted"/>
<evidence type="ECO:0000256" key="1">
    <source>
        <dbReference type="SAM" id="MobiDB-lite"/>
    </source>
</evidence>
<sequence length="55" mass="6224">MPNVKHNPKTKTKDNSLDPSDASDSDSDSNSEDELSNEPSNYDTHVQYIKVLRKM</sequence>
<protein>
    <submittedName>
        <fullName evidence="2">Uncharacterized protein</fullName>
    </submittedName>
</protein>
<name>A0A067D2Z4_CITSI</name>
<reference evidence="2 3" key="1">
    <citation type="submission" date="2014-04" db="EMBL/GenBank/DDBJ databases">
        <authorList>
            <consortium name="International Citrus Genome Consortium"/>
            <person name="Gmitter F."/>
            <person name="Chen C."/>
            <person name="Farmerie W."/>
            <person name="Harkins T."/>
            <person name="Desany B."/>
            <person name="Mohiuddin M."/>
            <person name="Kodira C."/>
            <person name="Borodovsky M."/>
            <person name="Lomsadze A."/>
            <person name="Burns P."/>
            <person name="Jenkins J."/>
            <person name="Prochnik S."/>
            <person name="Shu S."/>
            <person name="Chapman J."/>
            <person name="Pitluck S."/>
            <person name="Schmutz J."/>
            <person name="Rokhsar D."/>
        </authorList>
    </citation>
    <scope>NUCLEOTIDE SEQUENCE</scope>
</reference>